<dbReference type="PANTHER" id="PTHR30040">
    <property type="entry name" value="THIAMINE BIOSYNTHESIS LIPOPROTEIN APBE"/>
    <property type="match status" value="1"/>
</dbReference>
<protein>
    <recommendedName>
        <fullName evidence="2 10">FAD:protein FMN transferase</fullName>
        <ecNumber evidence="1 10">2.7.1.180</ecNumber>
    </recommendedName>
    <alternativeName>
        <fullName evidence="8 10">Flavin transferase</fullName>
    </alternativeName>
</protein>
<comment type="catalytic activity">
    <reaction evidence="9 10">
        <text>L-threonyl-[protein] + FAD = FMN-L-threonyl-[protein] + AMP + H(+)</text>
        <dbReference type="Rhea" id="RHEA:36847"/>
        <dbReference type="Rhea" id="RHEA-COMP:11060"/>
        <dbReference type="Rhea" id="RHEA-COMP:11061"/>
        <dbReference type="ChEBI" id="CHEBI:15378"/>
        <dbReference type="ChEBI" id="CHEBI:30013"/>
        <dbReference type="ChEBI" id="CHEBI:57692"/>
        <dbReference type="ChEBI" id="CHEBI:74257"/>
        <dbReference type="ChEBI" id="CHEBI:456215"/>
        <dbReference type="EC" id="2.7.1.180"/>
    </reaction>
</comment>
<dbReference type="Gene3D" id="3.10.520.10">
    <property type="entry name" value="ApbE-like domains"/>
    <property type="match status" value="1"/>
</dbReference>
<keyword evidence="6 10" id="KW-0274">FAD</keyword>
<evidence type="ECO:0000256" key="11">
    <source>
        <dbReference type="PIRSR" id="PIRSR006268-2"/>
    </source>
</evidence>
<dbReference type="InterPro" id="IPR003374">
    <property type="entry name" value="ApbE-like_sf"/>
</dbReference>
<name>E4KME0_9LACT</name>
<dbReference type="STRING" id="908337.HMPREF9257_1776"/>
<dbReference type="GO" id="GO:0016740">
    <property type="term" value="F:transferase activity"/>
    <property type="evidence" value="ECO:0007669"/>
    <property type="project" value="UniProtKB-UniRule"/>
</dbReference>
<dbReference type="Pfam" id="PF02424">
    <property type="entry name" value="ApbE"/>
    <property type="match status" value="1"/>
</dbReference>
<keyword evidence="3 10" id="KW-0285">Flavoprotein</keyword>
<dbReference type="PANTHER" id="PTHR30040:SF2">
    <property type="entry name" value="FAD:PROTEIN FMN TRANSFERASE"/>
    <property type="match status" value="1"/>
</dbReference>
<reference evidence="12 13" key="1">
    <citation type="submission" date="2010-10" db="EMBL/GenBank/DDBJ databases">
        <authorList>
            <person name="Durkin A.S."/>
            <person name="Madupu R."/>
            <person name="Torralba M."/>
            <person name="Gillis M."/>
            <person name="Methe B."/>
            <person name="Sutton G."/>
            <person name="Nelson K.E."/>
        </authorList>
    </citation>
    <scope>NUCLEOTIDE SEQUENCE [LARGE SCALE GENOMIC DNA]</scope>
    <source>
        <strain evidence="12 13">ACS-139-V-Col8</strain>
    </source>
</reference>
<evidence type="ECO:0000256" key="10">
    <source>
        <dbReference type="PIRNR" id="PIRNR006268"/>
    </source>
</evidence>
<evidence type="ECO:0000256" key="8">
    <source>
        <dbReference type="ARBA" id="ARBA00031306"/>
    </source>
</evidence>
<evidence type="ECO:0000256" key="6">
    <source>
        <dbReference type="ARBA" id="ARBA00022827"/>
    </source>
</evidence>
<keyword evidence="13" id="KW-1185">Reference proteome</keyword>
<sequence>MDLYSNQYRMMGTIISVMIGSSDPNQAKTLLTDVQAMMADFERRFSANNNQSDLMAVNLAAGQNPVKVDQDLFDLIVYGKEKSIASDLALNIAIGPLIKLWRIGFKDAHQPQADEVTHALTLIDPHFIELDPAQRTVYLSQAGMEIDLGALAKGYFADQAKSYLLAAGIDIGIINLGGNVLTLGKPDRQLEPYWKVGIQNPQAERNKHLGFVKVVNQSVVTSGIYERQLETNGRQFHHIFDSKTGYPIENDLASVTVIADQSLACEAWTTILFNLNHQAAIDLINQTKAIEGVVVDRHNQVYISNGLKDSFIKI</sequence>
<dbReference type="Proteomes" id="UP000005990">
    <property type="component" value="Unassembled WGS sequence"/>
</dbReference>
<evidence type="ECO:0000256" key="4">
    <source>
        <dbReference type="ARBA" id="ARBA00022679"/>
    </source>
</evidence>
<keyword evidence="7 10" id="KW-0460">Magnesium</keyword>
<dbReference type="EMBL" id="AENN01000004">
    <property type="protein sequence ID" value="EFR31885.1"/>
    <property type="molecule type" value="Genomic_DNA"/>
</dbReference>
<feature type="binding site" evidence="11">
    <location>
        <position position="270"/>
    </location>
    <ligand>
        <name>Mg(2+)</name>
        <dbReference type="ChEBI" id="CHEBI:18420"/>
    </ligand>
</feature>
<comment type="similarity">
    <text evidence="10">Belongs to the ApbE family.</text>
</comment>
<dbReference type="RefSeq" id="WP_006417652.1">
    <property type="nucleotide sequence ID" value="NZ_AENN01000004.1"/>
</dbReference>
<gene>
    <name evidence="12" type="ORF">HMPREF9257_1776</name>
</gene>
<dbReference type="AlphaFoldDB" id="E4KME0"/>
<evidence type="ECO:0000256" key="1">
    <source>
        <dbReference type="ARBA" id="ARBA00011955"/>
    </source>
</evidence>
<evidence type="ECO:0000313" key="12">
    <source>
        <dbReference type="EMBL" id="EFR31885.1"/>
    </source>
</evidence>
<dbReference type="InterPro" id="IPR024932">
    <property type="entry name" value="ApbE"/>
</dbReference>
<dbReference type="eggNOG" id="COG1477">
    <property type="taxonomic scope" value="Bacteria"/>
</dbReference>
<dbReference type="EC" id="2.7.1.180" evidence="1 10"/>
<keyword evidence="4 10" id="KW-0808">Transferase</keyword>
<dbReference type="GO" id="GO:0046872">
    <property type="term" value="F:metal ion binding"/>
    <property type="evidence" value="ECO:0007669"/>
    <property type="project" value="UniProtKB-UniRule"/>
</dbReference>
<feature type="binding site" evidence="11">
    <location>
        <position position="150"/>
    </location>
    <ligand>
        <name>Mg(2+)</name>
        <dbReference type="ChEBI" id="CHEBI:18420"/>
    </ligand>
</feature>
<evidence type="ECO:0000256" key="5">
    <source>
        <dbReference type="ARBA" id="ARBA00022723"/>
    </source>
</evidence>
<proteinExistence type="inferred from homology"/>
<evidence type="ECO:0000256" key="3">
    <source>
        <dbReference type="ARBA" id="ARBA00022630"/>
    </source>
</evidence>
<comment type="cofactor">
    <cofactor evidence="11">
        <name>Mg(2+)</name>
        <dbReference type="ChEBI" id="CHEBI:18420"/>
    </cofactor>
    <cofactor evidence="11">
        <name>Mn(2+)</name>
        <dbReference type="ChEBI" id="CHEBI:29035"/>
    </cofactor>
    <text evidence="11">Magnesium. Can also use manganese.</text>
</comment>
<dbReference type="SUPFAM" id="SSF143631">
    <property type="entry name" value="ApbE-like"/>
    <property type="match status" value="1"/>
</dbReference>
<comment type="caution">
    <text evidence="12">The sequence shown here is derived from an EMBL/GenBank/DDBJ whole genome shotgun (WGS) entry which is preliminary data.</text>
</comment>
<accession>E4KME0</accession>
<evidence type="ECO:0000256" key="2">
    <source>
        <dbReference type="ARBA" id="ARBA00016337"/>
    </source>
</evidence>
<organism evidence="12 13">
    <name type="scientific">Eremococcus coleocola ACS-139-V-Col8</name>
    <dbReference type="NCBI Taxonomy" id="908337"/>
    <lineage>
        <taxon>Bacteria</taxon>
        <taxon>Bacillati</taxon>
        <taxon>Bacillota</taxon>
        <taxon>Bacilli</taxon>
        <taxon>Lactobacillales</taxon>
        <taxon>Aerococcaceae</taxon>
        <taxon>Eremococcus</taxon>
    </lineage>
</organism>
<dbReference type="PIRSF" id="PIRSF006268">
    <property type="entry name" value="ApbE"/>
    <property type="match status" value="1"/>
</dbReference>
<evidence type="ECO:0000256" key="7">
    <source>
        <dbReference type="ARBA" id="ARBA00022842"/>
    </source>
</evidence>
<keyword evidence="5 10" id="KW-0479">Metal-binding</keyword>
<evidence type="ECO:0000313" key="13">
    <source>
        <dbReference type="Proteomes" id="UP000005990"/>
    </source>
</evidence>
<evidence type="ECO:0000256" key="9">
    <source>
        <dbReference type="ARBA" id="ARBA00048540"/>
    </source>
</evidence>